<protein>
    <submittedName>
        <fullName evidence="2">Rhs element Vgr protein</fullName>
    </submittedName>
</protein>
<dbReference type="Gene3D" id="2.40.50.230">
    <property type="entry name" value="Gp5 N-terminal domain"/>
    <property type="match status" value="1"/>
</dbReference>
<proteinExistence type="predicted"/>
<gene>
    <name evidence="2" type="ORF">CLV84_1035</name>
</gene>
<comment type="caution">
    <text evidence="2">The sequence shown here is derived from an EMBL/GenBank/DDBJ whole genome shotgun (WGS) entry which is preliminary data.</text>
</comment>
<dbReference type="NCBIfam" id="TIGR01646">
    <property type="entry name" value="vgr_GE"/>
    <property type="match status" value="1"/>
</dbReference>
<dbReference type="InterPro" id="IPR037026">
    <property type="entry name" value="Vgr_OB-fold_dom_sf"/>
</dbReference>
<evidence type="ECO:0000313" key="2">
    <source>
        <dbReference type="EMBL" id="PPK88072.1"/>
    </source>
</evidence>
<evidence type="ECO:0000313" key="3">
    <source>
        <dbReference type="Proteomes" id="UP000237662"/>
    </source>
</evidence>
<reference evidence="2 3" key="1">
    <citation type="submission" date="2018-02" db="EMBL/GenBank/DDBJ databases">
        <title>Genomic Encyclopedia of Archaeal and Bacterial Type Strains, Phase II (KMG-II): from individual species to whole genera.</title>
        <authorList>
            <person name="Goeker M."/>
        </authorList>
    </citation>
    <scope>NUCLEOTIDE SEQUENCE [LARGE SCALE GENOMIC DNA]</scope>
    <source>
        <strain evidence="2 3">DSM 29526</strain>
    </source>
</reference>
<dbReference type="SUPFAM" id="SSF69255">
    <property type="entry name" value="gp5 N-terminal domain-like"/>
    <property type="match status" value="1"/>
</dbReference>
<dbReference type="SUPFAM" id="SSF69279">
    <property type="entry name" value="Phage tail proteins"/>
    <property type="match status" value="1"/>
</dbReference>
<dbReference type="SUPFAM" id="SSF69349">
    <property type="entry name" value="Phage fibre proteins"/>
    <property type="match status" value="1"/>
</dbReference>
<feature type="domain" description="Gp5/Type VI secretion system Vgr protein OB-fold" evidence="1">
    <location>
        <begin position="384"/>
        <end position="452"/>
    </location>
</feature>
<keyword evidence="3" id="KW-1185">Reference proteome</keyword>
<accession>A0A2S6I9B9</accession>
<dbReference type="Pfam" id="PF04717">
    <property type="entry name" value="Phage_base_V"/>
    <property type="match status" value="1"/>
</dbReference>
<dbReference type="EMBL" id="PTJC01000005">
    <property type="protein sequence ID" value="PPK88072.1"/>
    <property type="molecule type" value="Genomic_DNA"/>
</dbReference>
<name>A0A2S6I9B9_9BACT</name>
<evidence type="ECO:0000259" key="1">
    <source>
        <dbReference type="Pfam" id="PF04717"/>
    </source>
</evidence>
<sequence>MPVKLSNDARSGQILTITVLLDGRPLRDTYDLLSLEVDREINQISKATLTLLLPRADSDSAAFEELTDPAFLPGAAVELQMGYTETEASIFSGIIVGQSLRASGEGRPTLMLRCQDKAIALTGIPKRKSFTDTSDSAAMKEILSAAGLDATVETTPYQHRQLLQYALSDWDFLVTRAEGNGMVVSNTDGKVAIAKPVDGGSARLSLNFSTDVLDFRGDFDTTGQYTSVVARDWDFTTQDYVETSKSGAGAQVLGNLSPTKIAGMLGDRERLLETTGSTDKTVLTGVAEALLTRSRLSSFRGSVTCFGTSAPELNTLLELEGFGDRFDGLTITSRIRHSVREGVWRTEIGFGLSPELFCERHPDLPGRGQTTVLPTVRGLFNGQVVTTYEGNDNKGHIQVTIPALHTVVWARQSAFYATTGKGAFFSPEVGDEVIVSFINDDPSKAVVLGSLYNPQREAPYSVADDKNNLKGLQTRSGITLEMDDEKEIFRLETPAGNKLLLSDEDKSISLIDQHGNAFTMDANGITLKSSGEISATADKTVKLAGTSGVSADSSGGDVTLTGLNVAAEGEIGATLKGKASAEISASGQTTVKGAIVMIN</sequence>
<dbReference type="InterPro" id="IPR006533">
    <property type="entry name" value="T6SS_Vgr_RhsGE"/>
</dbReference>
<dbReference type="AlphaFoldDB" id="A0A2S6I9B9"/>
<organism evidence="2 3">
    <name type="scientific">Neolewinella xylanilytica</name>
    <dbReference type="NCBI Taxonomy" id="1514080"/>
    <lineage>
        <taxon>Bacteria</taxon>
        <taxon>Pseudomonadati</taxon>
        <taxon>Bacteroidota</taxon>
        <taxon>Saprospiria</taxon>
        <taxon>Saprospirales</taxon>
        <taxon>Lewinellaceae</taxon>
        <taxon>Neolewinella</taxon>
    </lineage>
</organism>
<dbReference type="OrthoDB" id="1907165at2"/>
<dbReference type="InterPro" id="IPR006531">
    <property type="entry name" value="Gp5/Vgr_OB"/>
</dbReference>
<dbReference type="Proteomes" id="UP000237662">
    <property type="component" value="Unassembled WGS sequence"/>
</dbReference>